<evidence type="ECO:0000256" key="8">
    <source>
        <dbReference type="ARBA" id="ARBA00022741"/>
    </source>
</evidence>
<dbReference type="Gene3D" id="2.10.220.10">
    <property type="entry name" value="Hormone Receptor, Insulin-like Growth Factor Receptor 1, Chain A, domain 2"/>
    <property type="match status" value="1"/>
</dbReference>
<evidence type="ECO:0000313" key="20">
    <source>
        <dbReference type="EMBL" id="WAR31155.1"/>
    </source>
</evidence>
<dbReference type="InterPro" id="IPR006211">
    <property type="entry name" value="Furin-like_Cys-rich_dom"/>
</dbReference>
<feature type="domain" description="Sushi" evidence="19">
    <location>
        <begin position="808"/>
        <end position="876"/>
    </location>
</feature>
<evidence type="ECO:0000256" key="1">
    <source>
        <dbReference type="ARBA" id="ARBA00004479"/>
    </source>
</evidence>
<keyword evidence="6" id="KW-0812">Transmembrane</keyword>
<dbReference type="PANTHER" id="PTHR45785:SF2">
    <property type="entry name" value="COMPLEMENT FACTOR H-RELATED"/>
    <property type="match status" value="1"/>
</dbReference>
<reference evidence="20" key="1">
    <citation type="submission" date="2022-11" db="EMBL/GenBank/DDBJ databases">
        <title>Centuries of genome instability and evolution in soft-shell clam transmissible cancer (bioRxiv).</title>
        <authorList>
            <person name="Hart S.F.M."/>
            <person name="Yonemitsu M.A."/>
            <person name="Giersch R.M."/>
            <person name="Beal B.F."/>
            <person name="Arriagada G."/>
            <person name="Davis B.W."/>
            <person name="Ostrander E.A."/>
            <person name="Goff S.P."/>
            <person name="Metzger M.J."/>
        </authorList>
    </citation>
    <scope>NUCLEOTIDE SEQUENCE</scope>
    <source>
        <strain evidence="20">MELC-2E11</strain>
        <tissue evidence="20">Siphon/mantle</tissue>
    </source>
</reference>
<comment type="catalytic activity">
    <reaction evidence="17">
        <text>L-tyrosyl-[protein] + ATP = O-phospho-L-tyrosyl-[protein] + ADP + H(+)</text>
        <dbReference type="Rhea" id="RHEA:10596"/>
        <dbReference type="Rhea" id="RHEA-COMP:10136"/>
        <dbReference type="Rhea" id="RHEA-COMP:20101"/>
        <dbReference type="ChEBI" id="CHEBI:15378"/>
        <dbReference type="ChEBI" id="CHEBI:30616"/>
        <dbReference type="ChEBI" id="CHEBI:46858"/>
        <dbReference type="ChEBI" id="CHEBI:61978"/>
        <dbReference type="ChEBI" id="CHEBI:456216"/>
        <dbReference type="EC" id="2.7.10.1"/>
    </reaction>
</comment>
<keyword evidence="4 18" id="KW-0768">Sushi</keyword>
<organism evidence="20 21">
    <name type="scientific">Mya arenaria</name>
    <name type="common">Soft-shell clam</name>
    <dbReference type="NCBI Taxonomy" id="6604"/>
    <lineage>
        <taxon>Eukaryota</taxon>
        <taxon>Metazoa</taxon>
        <taxon>Spiralia</taxon>
        <taxon>Lophotrochozoa</taxon>
        <taxon>Mollusca</taxon>
        <taxon>Bivalvia</taxon>
        <taxon>Autobranchia</taxon>
        <taxon>Heteroconchia</taxon>
        <taxon>Euheterodonta</taxon>
        <taxon>Imparidentia</taxon>
        <taxon>Neoheterodontei</taxon>
        <taxon>Myida</taxon>
        <taxon>Myoidea</taxon>
        <taxon>Myidae</taxon>
        <taxon>Mya</taxon>
    </lineage>
</organism>
<evidence type="ECO:0000256" key="2">
    <source>
        <dbReference type="ARBA" id="ARBA00011902"/>
    </source>
</evidence>
<keyword evidence="13" id="KW-0829">Tyrosine-protein kinase</keyword>
<comment type="subcellular location">
    <subcellularLocation>
        <location evidence="1">Membrane</location>
        <topology evidence="1">Single-pass type I membrane protein</topology>
    </subcellularLocation>
</comment>
<dbReference type="Pfam" id="PF01030">
    <property type="entry name" value="Recep_L_domain"/>
    <property type="match status" value="1"/>
</dbReference>
<evidence type="ECO:0000256" key="14">
    <source>
        <dbReference type="ARBA" id="ARBA00023157"/>
    </source>
</evidence>
<evidence type="ECO:0000256" key="15">
    <source>
        <dbReference type="ARBA" id="ARBA00023170"/>
    </source>
</evidence>
<dbReference type="SMART" id="SM00261">
    <property type="entry name" value="FU"/>
    <property type="match status" value="1"/>
</dbReference>
<evidence type="ECO:0000256" key="16">
    <source>
        <dbReference type="ARBA" id="ARBA00023180"/>
    </source>
</evidence>
<dbReference type="InterPro" id="IPR000436">
    <property type="entry name" value="Sushi_SCR_CCP_dom"/>
</dbReference>
<dbReference type="SUPFAM" id="SSF57184">
    <property type="entry name" value="Growth factor receptor domain"/>
    <property type="match status" value="1"/>
</dbReference>
<dbReference type="Proteomes" id="UP001164746">
    <property type="component" value="Chromosome 17"/>
</dbReference>
<keyword evidence="9" id="KW-0418">Kinase</keyword>
<dbReference type="InterPro" id="IPR006212">
    <property type="entry name" value="Furin_repeat"/>
</dbReference>
<dbReference type="Gene3D" id="2.10.70.10">
    <property type="entry name" value="Complement Module, domain 1"/>
    <property type="match status" value="1"/>
</dbReference>
<dbReference type="Gene3D" id="3.80.20.20">
    <property type="entry name" value="Receptor L-domain"/>
    <property type="match status" value="1"/>
</dbReference>
<keyword evidence="15" id="KW-0675">Receptor</keyword>
<keyword evidence="21" id="KW-1185">Reference proteome</keyword>
<keyword evidence="7" id="KW-0732">Signal</keyword>
<evidence type="ECO:0000256" key="7">
    <source>
        <dbReference type="ARBA" id="ARBA00022729"/>
    </source>
</evidence>
<dbReference type="PROSITE" id="PS50923">
    <property type="entry name" value="SUSHI"/>
    <property type="match status" value="1"/>
</dbReference>
<evidence type="ECO:0000256" key="5">
    <source>
        <dbReference type="ARBA" id="ARBA00022679"/>
    </source>
</evidence>
<keyword evidence="14" id="KW-1015">Disulfide bond</keyword>
<sequence length="1023" mass="115379">MGQRLTLHQDICNEGYSIDKDGVETVECLQSLQWENNLNCYIACEAGYALYDNKKDDFLEESTWPIKCELGKRTFVPSCKKVCRGTNDGFYMHGTSDAHYDSYKDRYTNCSYVHGNLELTYLKGPYDLGFLSDIEEISGYVFIVNVYSYYLNLTKLRIVRGTELFHYRGEDFSLFVANNYDPFNDTHGLLELQLISLTEISRGKVLFLYNNLLCFENTIRWDDINSLTRTSVNAAFISKLKRRCPDCSEECYNRQTGDSHCWGSAPGMCQKLNFISAVCDSSCDGRCFGKEQDECCHPECAGGCVGPGREQCLACKNFYFEGSCHPYCPRMKMFDPSTHQVVNNPDGRYAFGSLCVKDCPRCEIPQIEHSEVSKLNNQSRSALKHGETIKVTCQKGFILSNPHAYGRYDGTHNGSELTLTCTNGTLIGMEGKLNCTAPHSDDVQLYSLSSEKLAAGTVINHGKAIIAEMTCENGDEELDNHIENFQPNEDGNPSQTKVHVQLTCTNGVIPDYDTLSCSAVNCKLNGSIEHGLTVMYKGLIISATAIEAIDHGESAVFNCESGGNGETYEPKLRIFKCDIGNWVVENGIGESWSLGNNGSFPECRPETLKPWKPDNSYYLGNKDEDLEHHETYKFRCNSNFELKQNGRYLSENKYNTRKVEVENLNGGLKYDERCFQMDQSKYPNVIIQPKTKYVEHGQSYHLSCENGYEHSLESDPDWTCSFGKLNGIFPHCTEKPCDTPAVKNGVLRNFHKKYSKPTIVSGDIVFLQCSQGFFLYDNSKNEFMEEHVFRIKCYRGNITSIPSCKKASRCELPNDPYASYYVNGEIYRGNNTISHKDKVDRVECESGTSLTKPLNGKNRCWDGNWKLGAELPVCEPDPCGLNEENGRHFISINGKEVESEVAHGNKVNVVCDDGDYDIVGNDEDSNSEIHCLKGKFDQMYHCVEISCEEEFILYDNKKFIEEGSFTMTCESGIVVSILSCIKALNCSLPRDPYALYYVNGEKHIGATILHESKVCCRNAEYII</sequence>
<evidence type="ECO:0000256" key="9">
    <source>
        <dbReference type="ARBA" id="ARBA00022777"/>
    </source>
</evidence>
<proteinExistence type="predicted"/>
<dbReference type="Pfam" id="PF00757">
    <property type="entry name" value="Furin-like"/>
    <property type="match status" value="1"/>
</dbReference>
<evidence type="ECO:0000256" key="18">
    <source>
        <dbReference type="PROSITE-ProRule" id="PRU00302"/>
    </source>
</evidence>
<accession>A0ABY7GAK3</accession>
<dbReference type="InterPro" id="IPR036941">
    <property type="entry name" value="Rcpt_L-dom_sf"/>
</dbReference>
<protein>
    <recommendedName>
        <fullName evidence="2">receptor protein-tyrosine kinase</fullName>
        <ecNumber evidence="2">2.7.10.1</ecNumber>
    </recommendedName>
</protein>
<evidence type="ECO:0000256" key="10">
    <source>
        <dbReference type="ARBA" id="ARBA00022840"/>
    </source>
</evidence>
<gene>
    <name evidence="20" type="ORF">MAR_033697</name>
</gene>
<evidence type="ECO:0000259" key="19">
    <source>
        <dbReference type="PROSITE" id="PS50923"/>
    </source>
</evidence>
<evidence type="ECO:0000256" key="17">
    <source>
        <dbReference type="ARBA" id="ARBA00051243"/>
    </source>
</evidence>
<keyword evidence="3" id="KW-0597">Phosphoprotein</keyword>
<evidence type="ECO:0000313" key="21">
    <source>
        <dbReference type="Proteomes" id="UP001164746"/>
    </source>
</evidence>
<keyword evidence="10" id="KW-0067">ATP-binding</keyword>
<evidence type="ECO:0000256" key="4">
    <source>
        <dbReference type="ARBA" id="ARBA00022659"/>
    </source>
</evidence>
<keyword evidence="16" id="KW-0325">Glycoprotein</keyword>
<evidence type="ECO:0000256" key="11">
    <source>
        <dbReference type="ARBA" id="ARBA00022989"/>
    </source>
</evidence>
<dbReference type="EC" id="2.7.10.1" evidence="2"/>
<evidence type="ECO:0000256" key="6">
    <source>
        <dbReference type="ARBA" id="ARBA00022692"/>
    </source>
</evidence>
<dbReference type="SMART" id="SM00032">
    <property type="entry name" value="CCP"/>
    <property type="match status" value="5"/>
</dbReference>
<keyword evidence="11" id="KW-1133">Transmembrane helix</keyword>
<dbReference type="SUPFAM" id="SSF52058">
    <property type="entry name" value="L domain-like"/>
    <property type="match status" value="1"/>
</dbReference>
<dbReference type="PANTHER" id="PTHR45785">
    <property type="entry name" value="COMPLEMENT FACTOR H-RELATED"/>
    <property type="match status" value="1"/>
</dbReference>
<keyword evidence="5" id="KW-0808">Transferase</keyword>
<dbReference type="InterPro" id="IPR051503">
    <property type="entry name" value="ComplSys_Reg/VirEntry_Med"/>
</dbReference>
<evidence type="ECO:0000256" key="13">
    <source>
        <dbReference type="ARBA" id="ARBA00023137"/>
    </source>
</evidence>
<dbReference type="InterPro" id="IPR009030">
    <property type="entry name" value="Growth_fac_rcpt_cys_sf"/>
</dbReference>
<evidence type="ECO:0000256" key="12">
    <source>
        <dbReference type="ARBA" id="ARBA00023136"/>
    </source>
</evidence>
<dbReference type="EMBL" id="CP111028">
    <property type="protein sequence ID" value="WAR31155.1"/>
    <property type="molecule type" value="Genomic_DNA"/>
</dbReference>
<keyword evidence="8" id="KW-0547">Nucleotide-binding</keyword>
<evidence type="ECO:0000256" key="3">
    <source>
        <dbReference type="ARBA" id="ARBA00022553"/>
    </source>
</evidence>
<dbReference type="InterPro" id="IPR000494">
    <property type="entry name" value="Rcpt_L-dom"/>
</dbReference>
<name>A0ABY7GAK3_MYAAR</name>
<keyword evidence="12" id="KW-0472">Membrane</keyword>
<dbReference type="CDD" id="cd00064">
    <property type="entry name" value="FU"/>
    <property type="match status" value="1"/>
</dbReference>
<comment type="caution">
    <text evidence="18">Lacks conserved residue(s) required for the propagation of feature annotation.</text>
</comment>